<evidence type="ECO:0000313" key="6">
    <source>
        <dbReference type="EMBL" id="ANF56353.1"/>
    </source>
</evidence>
<dbReference type="Gene3D" id="1.10.150.130">
    <property type="match status" value="1"/>
</dbReference>
<accession>A0A172YAS3</accession>
<sequence>MALTARQVQLAKPGDKTITLTDGYGLQLVIFPHGRKGWRWRYYRPNGKRNMLSFGHYPEVSLAQAREQALDARRLVKQGIDPGEQRKQDQQEHAETQRNTLRLLAKEWHDNASKRWKATSKRAQLSWAVLELHVFPFLGDRPIEEIKPLEWLAVLKRLEEQGKHEQKRRVHFFCRDIYRLAIVTGRAANNPLSDLGVALERGPGKRSFAHVSQEEVPALYRAIHDYRGGLMVKYAMQLLFLTAARPGELRQAHWKEFDLEAAVWHVPAERMKMGRAHQVPLPRQALAVLEQLRAITGHYPLLFPGRSDPRKPISEMTLGMAFKRMGYAGRHVPHGTRHVIATGLKERGFPREWIELQLSHKLPGIEGVYVHAMHMSPEQRPRMMQEWADLLDGYLREGVDKHSA</sequence>
<organism evidence="6 7">
    <name type="scientific">Halotalea alkalilenta</name>
    <dbReference type="NCBI Taxonomy" id="376489"/>
    <lineage>
        <taxon>Bacteria</taxon>
        <taxon>Pseudomonadati</taxon>
        <taxon>Pseudomonadota</taxon>
        <taxon>Gammaproteobacteria</taxon>
        <taxon>Oceanospirillales</taxon>
        <taxon>Halomonadaceae</taxon>
        <taxon>Halotalea</taxon>
    </lineage>
</organism>
<dbReference type="CDD" id="cd00801">
    <property type="entry name" value="INT_P4_C"/>
    <property type="match status" value="1"/>
</dbReference>
<dbReference type="InterPro" id="IPR025166">
    <property type="entry name" value="Integrase_DNA_bind_dom"/>
</dbReference>
<dbReference type="InterPro" id="IPR038488">
    <property type="entry name" value="Integrase_DNA-bd_sf"/>
</dbReference>
<feature type="domain" description="Tyr recombinase" evidence="5">
    <location>
        <begin position="206"/>
        <end position="384"/>
    </location>
</feature>
<dbReference type="PANTHER" id="PTHR30629:SF2">
    <property type="entry name" value="PROPHAGE INTEGRASE INTS-RELATED"/>
    <property type="match status" value="1"/>
</dbReference>
<dbReference type="EMBL" id="CP015243">
    <property type="protein sequence ID" value="ANF56353.1"/>
    <property type="molecule type" value="Genomic_DNA"/>
</dbReference>
<dbReference type="Proteomes" id="UP000077875">
    <property type="component" value="Chromosome"/>
</dbReference>
<dbReference type="STRING" id="376489.A5892_01820"/>
<dbReference type="Pfam" id="PF13356">
    <property type="entry name" value="Arm-DNA-bind_3"/>
    <property type="match status" value="1"/>
</dbReference>
<dbReference type="Pfam" id="PF22022">
    <property type="entry name" value="Phage_int_M"/>
    <property type="match status" value="1"/>
</dbReference>
<dbReference type="InterPro" id="IPR002104">
    <property type="entry name" value="Integrase_catalytic"/>
</dbReference>
<evidence type="ECO:0000256" key="2">
    <source>
        <dbReference type="ARBA" id="ARBA00022908"/>
    </source>
</evidence>
<evidence type="ECO:0000259" key="5">
    <source>
        <dbReference type="PROSITE" id="PS51898"/>
    </source>
</evidence>
<dbReference type="Gene3D" id="1.10.443.10">
    <property type="entry name" value="Intergrase catalytic core"/>
    <property type="match status" value="1"/>
</dbReference>
<dbReference type="InterPro" id="IPR053876">
    <property type="entry name" value="Phage_int_M"/>
</dbReference>
<evidence type="ECO:0000256" key="4">
    <source>
        <dbReference type="ARBA" id="ARBA00023172"/>
    </source>
</evidence>
<dbReference type="GO" id="GO:0006310">
    <property type="term" value="P:DNA recombination"/>
    <property type="evidence" value="ECO:0007669"/>
    <property type="project" value="UniProtKB-KW"/>
</dbReference>
<dbReference type="Pfam" id="PF00589">
    <property type="entry name" value="Phage_integrase"/>
    <property type="match status" value="1"/>
</dbReference>
<dbReference type="Gene3D" id="3.30.160.390">
    <property type="entry name" value="Integrase, DNA-binding domain"/>
    <property type="match status" value="1"/>
</dbReference>
<evidence type="ECO:0000256" key="3">
    <source>
        <dbReference type="ARBA" id="ARBA00023125"/>
    </source>
</evidence>
<dbReference type="GO" id="GO:0003677">
    <property type="term" value="F:DNA binding"/>
    <property type="evidence" value="ECO:0007669"/>
    <property type="project" value="UniProtKB-KW"/>
</dbReference>
<dbReference type="InterPro" id="IPR013762">
    <property type="entry name" value="Integrase-like_cat_sf"/>
</dbReference>
<dbReference type="InterPro" id="IPR011010">
    <property type="entry name" value="DNA_brk_join_enz"/>
</dbReference>
<keyword evidence="2" id="KW-0229">DNA integration</keyword>
<reference evidence="6 7" key="1">
    <citation type="submission" date="2016-04" db="EMBL/GenBank/DDBJ databases">
        <title>Complete Genome Sequence of Halotalea alkalilenta IHB B 13600.</title>
        <authorList>
            <person name="Swarnkar M.K."/>
            <person name="Sharma A."/>
            <person name="Kaushal K."/>
            <person name="Soni R."/>
            <person name="Rana S."/>
            <person name="Singh A.K."/>
            <person name="Gulati A."/>
        </authorList>
    </citation>
    <scope>NUCLEOTIDE SEQUENCE [LARGE SCALE GENOMIC DNA]</scope>
    <source>
        <strain evidence="6 7">IHB B 13600</strain>
    </source>
</reference>
<dbReference type="AlphaFoldDB" id="A0A172YAS3"/>
<name>A0A172YAS3_9GAMM</name>
<dbReference type="GO" id="GO:0015074">
    <property type="term" value="P:DNA integration"/>
    <property type="evidence" value="ECO:0007669"/>
    <property type="project" value="UniProtKB-KW"/>
</dbReference>
<proteinExistence type="inferred from homology"/>
<evidence type="ECO:0000313" key="7">
    <source>
        <dbReference type="Proteomes" id="UP000077875"/>
    </source>
</evidence>
<protein>
    <recommendedName>
        <fullName evidence="5">Tyr recombinase domain-containing protein</fullName>
    </recommendedName>
</protein>
<dbReference type="InterPro" id="IPR010998">
    <property type="entry name" value="Integrase_recombinase_N"/>
</dbReference>
<comment type="similarity">
    <text evidence="1">Belongs to the 'phage' integrase family.</text>
</comment>
<gene>
    <name evidence="6" type="ORF">A5892_01820</name>
</gene>
<dbReference type="PANTHER" id="PTHR30629">
    <property type="entry name" value="PROPHAGE INTEGRASE"/>
    <property type="match status" value="1"/>
</dbReference>
<dbReference type="InterPro" id="IPR050808">
    <property type="entry name" value="Phage_Integrase"/>
</dbReference>
<evidence type="ECO:0000256" key="1">
    <source>
        <dbReference type="ARBA" id="ARBA00008857"/>
    </source>
</evidence>
<keyword evidence="4" id="KW-0233">DNA recombination</keyword>
<dbReference type="RefSeq" id="WP_064121338.1">
    <property type="nucleotide sequence ID" value="NZ_CP015243.1"/>
</dbReference>
<dbReference type="PROSITE" id="PS51898">
    <property type="entry name" value="TYR_RECOMBINASE"/>
    <property type="match status" value="1"/>
</dbReference>
<keyword evidence="3" id="KW-0238">DNA-binding</keyword>
<dbReference type="KEGG" id="haa:A5892_01820"/>
<keyword evidence="7" id="KW-1185">Reference proteome</keyword>
<dbReference type="SUPFAM" id="SSF56349">
    <property type="entry name" value="DNA breaking-rejoining enzymes"/>
    <property type="match status" value="1"/>
</dbReference>